<dbReference type="AlphaFoldDB" id="A0A133MLY7"/>
<name>A0A133MLY7_CLOPF</name>
<comment type="caution">
    <text evidence="2">The sequence shown here is derived from an EMBL/GenBank/DDBJ whole genome shotgun (WGS) entry which is preliminary data.</text>
</comment>
<dbReference type="EMBL" id="LRPU01000208">
    <property type="protein sequence ID" value="KXA05058.1"/>
    <property type="molecule type" value="Genomic_DNA"/>
</dbReference>
<reference evidence="2 3" key="1">
    <citation type="submission" date="2016-01" db="EMBL/GenBank/DDBJ databases">
        <authorList>
            <person name="Oliw E.H."/>
        </authorList>
    </citation>
    <scope>NUCLEOTIDE SEQUENCE [LARGE SCALE GENOMIC DNA]</scope>
    <source>
        <strain evidence="2 3">MJR7757A</strain>
    </source>
</reference>
<sequence length="242" mass="28503">MLRYQIEKSIYLKGELKMKNKLIALVLIGVLAIGSFSFIMYKKHKAENTPNIRVSKIENKKDEVKKSENKEEVKQDDYYGLPEGFVTSIKNKDQLKEGQDFYEVNFIRKGSNYDVEEVLKAKRVVENFIQALLSFNRENPTEYSNIAMQYMDEPLKENFKHELEDIKKTAGLNPYNLSKPIKVYSSEKLNTLKSDYLEFKTRVKLENYDKRNQPIGNNMTPDYRVKLLPINGEWKIIEYQMD</sequence>
<evidence type="ECO:0000313" key="2">
    <source>
        <dbReference type="EMBL" id="KXA05058.1"/>
    </source>
</evidence>
<keyword evidence="1" id="KW-0812">Transmembrane</keyword>
<keyword evidence="1" id="KW-1133">Transmembrane helix</keyword>
<feature type="transmembrane region" description="Helical" evidence="1">
    <location>
        <begin position="21"/>
        <end position="41"/>
    </location>
</feature>
<gene>
    <name evidence="2" type="ORF">HMPREF3222_03126</name>
</gene>
<keyword evidence="1" id="KW-0472">Membrane</keyword>
<proteinExistence type="predicted"/>
<dbReference type="PATRIC" id="fig|1502.174.peg.3153"/>
<accession>A0A133MLY7</accession>
<evidence type="ECO:0000256" key="1">
    <source>
        <dbReference type="SAM" id="Phobius"/>
    </source>
</evidence>
<protein>
    <submittedName>
        <fullName evidence="2">Uncharacterized protein</fullName>
    </submittedName>
</protein>
<dbReference type="Proteomes" id="UP000070646">
    <property type="component" value="Unassembled WGS sequence"/>
</dbReference>
<organism evidence="2 3">
    <name type="scientific">Clostridium perfringens</name>
    <dbReference type="NCBI Taxonomy" id="1502"/>
    <lineage>
        <taxon>Bacteria</taxon>
        <taxon>Bacillati</taxon>
        <taxon>Bacillota</taxon>
        <taxon>Clostridia</taxon>
        <taxon>Eubacteriales</taxon>
        <taxon>Clostridiaceae</taxon>
        <taxon>Clostridium</taxon>
    </lineage>
</organism>
<evidence type="ECO:0000313" key="3">
    <source>
        <dbReference type="Proteomes" id="UP000070646"/>
    </source>
</evidence>